<dbReference type="Proteomes" id="UP001519363">
    <property type="component" value="Unassembled WGS sequence"/>
</dbReference>
<dbReference type="CDD" id="cd02440">
    <property type="entry name" value="AdoMet_MTases"/>
    <property type="match status" value="1"/>
</dbReference>
<dbReference type="SUPFAM" id="SSF53335">
    <property type="entry name" value="S-adenosyl-L-methionine-dependent methyltransferases"/>
    <property type="match status" value="1"/>
</dbReference>
<comment type="caution">
    <text evidence="3">The sequence shown here is derived from an EMBL/GenBank/DDBJ whole genome shotgun (WGS) entry which is preliminary data.</text>
</comment>
<proteinExistence type="predicted"/>
<keyword evidence="4" id="KW-1185">Reference proteome</keyword>
<evidence type="ECO:0000259" key="2">
    <source>
        <dbReference type="Pfam" id="PF08241"/>
    </source>
</evidence>
<reference evidence="3 4" key="1">
    <citation type="submission" date="2021-03" db="EMBL/GenBank/DDBJ databases">
        <title>Sequencing the genomes of 1000 actinobacteria strains.</title>
        <authorList>
            <person name="Klenk H.-P."/>
        </authorList>
    </citation>
    <scope>NUCLEOTIDE SEQUENCE [LARGE SCALE GENOMIC DNA]</scope>
    <source>
        <strain evidence="3 4">DSM 44580</strain>
    </source>
</reference>
<dbReference type="InterPro" id="IPR013216">
    <property type="entry name" value="Methyltransf_11"/>
</dbReference>
<dbReference type="RefSeq" id="WP_249044290.1">
    <property type="nucleotide sequence ID" value="NZ_JAGIOO010000001.1"/>
</dbReference>
<feature type="domain" description="Methyltransferase type 11" evidence="2">
    <location>
        <begin position="45"/>
        <end position="134"/>
    </location>
</feature>
<evidence type="ECO:0000256" key="1">
    <source>
        <dbReference type="ARBA" id="ARBA00022679"/>
    </source>
</evidence>
<evidence type="ECO:0000313" key="3">
    <source>
        <dbReference type="EMBL" id="MBP2479135.1"/>
    </source>
</evidence>
<evidence type="ECO:0000313" key="4">
    <source>
        <dbReference type="Proteomes" id="UP001519363"/>
    </source>
</evidence>
<dbReference type="PANTHER" id="PTHR43861">
    <property type="entry name" value="TRANS-ACONITATE 2-METHYLTRANSFERASE-RELATED"/>
    <property type="match status" value="1"/>
</dbReference>
<dbReference type="GO" id="GO:0008168">
    <property type="term" value="F:methyltransferase activity"/>
    <property type="evidence" value="ECO:0007669"/>
    <property type="project" value="UniProtKB-KW"/>
</dbReference>
<gene>
    <name evidence="3" type="ORF">JOF53_008007</name>
</gene>
<organism evidence="3 4">
    <name type="scientific">Crossiella equi</name>
    <dbReference type="NCBI Taxonomy" id="130796"/>
    <lineage>
        <taxon>Bacteria</taxon>
        <taxon>Bacillati</taxon>
        <taxon>Actinomycetota</taxon>
        <taxon>Actinomycetes</taxon>
        <taxon>Pseudonocardiales</taxon>
        <taxon>Pseudonocardiaceae</taxon>
        <taxon>Crossiella</taxon>
    </lineage>
</organism>
<dbReference type="Gene3D" id="3.40.50.150">
    <property type="entry name" value="Vaccinia Virus protein VP39"/>
    <property type="match status" value="1"/>
</dbReference>
<sequence>MGSYPFDNAVDAARTRMAALEATYDTVSKRRLTALGTGEGWRCWEVGAGGGSVARWLAERVGPSGHVLATDLDTRFLRERGPLRVLRHDVLNEPLPDTGFDLIHCRLVLIHHPGRDAAVARLVGALRPGGLLVVEDILPREQRVLGGSAHSQAAFWAVQSQVLEVLQKAGCDDLDWAASLDELFVHCGLSEVATARATPIWVGGGEGSRLLLANAWELREKLQSGGVLPGELAEFHRLLRDPGFSVTAYPLVSTWGRRALSPPE</sequence>
<keyword evidence="1" id="KW-0808">Transferase</keyword>
<dbReference type="PANTHER" id="PTHR43861:SF3">
    <property type="entry name" value="PUTATIVE (AFU_ORTHOLOGUE AFUA_2G14390)-RELATED"/>
    <property type="match status" value="1"/>
</dbReference>
<protein>
    <submittedName>
        <fullName evidence="3">SAM-dependent methyltransferase</fullName>
    </submittedName>
</protein>
<keyword evidence="3" id="KW-0489">Methyltransferase</keyword>
<dbReference type="GO" id="GO:0032259">
    <property type="term" value="P:methylation"/>
    <property type="evidence" value="ECO:0007669"/>
    <property type="project" value="UniProtKB-KW"/>
</dbReference>
<dbReference type="InterPro" id="IPR029063">
    <property type="entry name" value="SAM-dependent_MTases_sf"/>
</dbReference>
<dbReference type="Pfam" id="PF08241">
    <property type="entry name" value="Methyltransf_11"/>
    <property type="match status" value="1"/>
</dbReference>
<name>A0ABS5ARF5_9PSEU</name>
<dbReference type="EMBL" id="JAGIOO010000001">
    <property type="protein sequence ID" value="MBP2479135.1"/>
    <property type="molecule type" value="Genomic_DNA"/>
</dbReference>
<accession>A0ABS5ARF5</accession>